<dbReference type="EMBL" id="JAPEIS010000007">
    <property type="protein sequence ID" value="KAJ8064807.1"/>
    <property type="molecule type" value="Genomic_DNA"/>
</dbReference>
<protein>
    <submittedName>
        <fullName evidence="1">Uncharacterized protein</fullName>
    </submittedName>
</protein>
<comment type="caution">
    <text evidence="1">The sequence shown here is derived from an EMBL/GenBank/DDBJ whole genome shotgun (WGS) entry which is preliminary data.</text>
</comment>
<proteinExistence type="predicted"/>
<sequence>MRDCGEESKICSCLNCSILCEQFNNFHDHALASMNSQATEDAIIIANAKDITDEPREFAEMKTRKAVLITKQWSWNITLAADIEQNTNDSSNYYSKIGYTTIKRS</sequence>
<name>A0A9X0AL55_9HELO</name>
<keyword evidence="2" id="KW-1185">Reference proteome</keyword>
<reference evidence="1" key="1">
    <citation type="submission" date="2022-11" db="EMBL/GenBank/DDBJ databases">
        <title>Genome Resource of Sclerotinia nivalis Strain SnTB1, a Plant Pathogen Isolated from American Ginseng.</title>
        <authorList>
            <person name="Fan S."/>
        </authorList>
    </citation>
    <scope>NUCLEOTIDE SEQUENCE</scope>
    <source>
        <strain evidence="1">SnTB1</strain>
    </source>
</reference>
<gene>
    <name evidence="1" type="ORF">OCU04_007117</name>
</gene>
<accession>A0A9X0AL55</accession>
<evidence type="ECO:0000313" key="2">
    <source>
        <dbReference type="Proteomes" id="UP001152300"/>
    </source>
</evidence>
<dbReference type="AlphaFoldDB" id="A0A9X0AL55"/>
<dbReference type="Proteomes" id="UP001152300">
    <property type="component" value="Unassembled WGS sequence"/>
</dbReference>
<organism evidence="1 2">
    <name type="scientific">Sclerotinia nivalis</name>
    <dbReference type="NCBI Taxonomy" id="352851"/>
    <lineage>
        <taxon>Eukaryota</taxon>
        <taxon>Fungi</taxon>
        <taxon>Dikarya</taxon>
        <taxon>Ascomycota</taxon>
        <taxon>Pezizomycotina</taxon>
        <taxon>Leotiomycetes</taxon>
        <taxon>Helotiales</taxon>
        <taxon>Sclerotiniaceae</taxon>
        <taxon>Sclerotinia</taxon>
    </lineage>
</organism>
<evidence type="ECO:0000313" key="1">
    <source>
        <dbReference type="EMBL" id="KAJ8064807.1"/>
    </source>
</evidence>